<evidence type="ECO:0000256" key="1">
    <source>
        <dbReference type="SAM" id="MobiDB-lite"/>
    </source>
</evidence>
<proteinExistence type="predicted"/>
<protein>
    <recommendedName>
        <fullName evidence="3">Membrane anchor Opy2 N-terminal domain-containing protein</fullName>
    </recommendedName>
</protein>
<organism evidence="4 5">
    <name type="scientific">Neolentinus lepideus HHB14362 ss-1</name>
    <dbReference type="NCBI Taxonomy" id="1314782"/>
    <lineage>
        <taxon>Eukaryota</taxon>
        <taxon>Fungi</taxon>
        <taxon>Dikarya</taxon>
        <taxon>Basidiomycota</taxon>
        <taxon>Agaricomycotina</taxon>
        <taxon>Agaricomycetes</taxon>
        <taxon>Gloeophyllales</taxon>
        <taxon>Gloeophyllaceae</taxon>
        <taxon>Neolentinus</taxon>
    </lineage>
</organism>
<feature type="compositionally biased region" description="Polar residues" evidence="1">
    <location>
        <begin position="289"/>
        <end position="305"/>
    </location>
</feature>
<dbReference type="STRING" id="1314782.A0A165S179"/>
<feature type="transmembrane region" description="Helical" evidence="2">
    <location>
        <begin position="67"/>
        <end position="88"/>
    </location>
</feature>
<dbReference type="InterPro" id="IPR018571">
    <property type="entry name" value="Membrane_anchor_Opy2_N"/>
</dbReference>
<feature type="compositionally biased region" description="Polar residues" evidence="1">
    <location>
        <begin position="632"/>
        <end position="641"/>
    </location>
</feature>
<feature type="region of interest" description="Disordered" evidence="1">
    <location>
        <begin position="289"/>
        <end position="371"/>
    </location>
</feature>
<feature type="compositionally biased region" description="Polar residues" evidence="1">
    <location>
        <begin position="561"/>
        <end position="580"/>
    </location>
</feature>
<keyword evidence="5" id="KW-1185">Reference proteome</keyword>
<dbReference type="AlphaFoldDB" id="A0A165S179"/>
<evidence type="ECO:0000256" key="2">
    <source>
        <dbReference type="SAM" id="Phobius"/>
    </source>
</evidence>
<dbReference type="OrthoDB" id="2402916at2759"/>
<accession>A0A165S179</accession>
<keyword evidence="2" id="KW-1133">Transmembrane helix</keyword>
<dbReference type="CDD" id="cd12087">
    <property type="entry name" value="TM_EGFR-like"/>
    <property type="match status" value="1"/>
</dbReference>
<dbReference type="Pfam" id="PF09463">
    <property type="entry name" value="Opy2"/>
    <property type="match status" value="1"/>
</dbReference>
<dbReference type="InParanoid" id="A0A165S179"/>
<sequence>MDHVFFPRQTGCPYVADCGDAPACNCGANEQCIQIGRTCTTCPTVQCIPNSSSSGTTHSSGVSKGSLAGAIIGVMLFLAVAAVFFVWYRRRWLRQRVEGKGKKEVKDVPAAAEDVLNRPDPNEKPPSVMQEQSTMRVYSSTSAIVDFDPESQGGRRTSAQSNPFEDRHSIQTMSTGSQATNVIPIAFVPPGSSSNSAASSLSGPARPTRSANLNLNLEHVNISSESVSGRGPSASFNSRRISAMTSATNASYASDFMEAPTIITPTQGAIRQVLGVVKAEVIQAPASLPTTPVSANNLKPQSVASRPSVRSPLATTSFGPSEILKESDNENPANDPFSDQRATGVPQSGQSPSASVTTFGTPSSSDPRTLHFDAAEPRLPWAQSGDFSRPTSVSTQAGTIIAELGSATRVHLGLEERSPNPAEQPATPHTAEAKILHRMTSGRLVTPPSSDKPGAMEEQQLHALAHAEAQAKAQGLETGNNFNRFSDSSAISRASTRADSILESFPFVPPSPISDRPARTPPHSPLAKEAFAKDKNTNPDTSPKRGHGKSRSRGANPPPSSRRTLGMSTVSQASAMSTGLGSFPFQIDSMEQPEHSSASSPAFAGRQRASLDTLALTSDLSSYPLGFDQDRNSFGQSGTSR</sequence>
<gene>
    <name evidence="4" type="ORF">NEOLEDRAFT_1067310</name>
</gene>
<name>A0A165S179_9AGAM</name>
<feature type="compositionally biased region" description="Polar residues" evidence="1">
    <location>
        <begin position="345"/>
        <end position="367"/>
    </location>
</feature>
<feature type="region of interest" description="Disordered" evidence="1">
    <location>
        <begin position="99"/>
        <end position="133"/>
    </location>
</feature>
<keyword evidence="2" id="KW-0812">Transmembrane</keyword>
<feature type="region of interest" description="Disordered" evidence="1">
    <location>
        <begin position="503"/>
        <end position="608"/>
    </location>
</feature>
<feature type="region of interest" description="Disordered" evidence="1">
    <location>
        <begin position="620"/>
        <end position="641"/>
    </location>
</feature>
<feature type="domain" description="Membrane anchor Opy2 N-terminal" evidence="3">
    <location>
        <begin position="17"/>
        <end position="47"/>
    </location>
</feature>
<dbReference type="EMBL" id="KV425577">
    <property type="protein sequence ID" value="KZT24531.1"/>
    <property type="molecule type" value="Genomic_DNA"/>
</dbReference>
<evidence type="ECO:0000259" key="3">
    <source>
        <dbReference type="Pfam" id="PF09463"/>
    </source>
</evidence>
<evidence type="ECO:0000313" key="4">
    <source>
        <dbReference type="EMBL" id="KZT24531.1"/>
    </source>
</evidence>
<dbReference type="Proteomes" id="UP000076761">
    <property type="component" value="Unassembled WGS sequence"/>
</dbReference>
<keyword evidence="2" id="KW-0472">Membrane</keyword>
<evidence type="ECO:0000313" key="5">
    <source>
        <dbReference type="Proteomes" id="UP000076761"/>
    </source>
</evidence>
<reference evidence="4 5" key="1">
    <citation type="journal article" date="2016" name="Mol. Biol. Evol.">
        <title>Comparative Genomics of Early-Diverging Mushroom-Forming Fungi Provides Insights into the Origins of Lignocellulose Decay Capabilities.</title>
        <authorList>
            <person name="Nagy L.G."/>
            <person name="Riley R."/>
            <person name="Tritt A."/>
            <person name="Adam C."/>
            <person name="Daum C."/>
            <person name="Floudas D."/>
            <person name="Sun H."/>
            <person name="Yadav J.S."/>
            <person name="Pangilinan J."/>
            <person name="Larsson K.H."/>
            <person name="Matsuura K."/>
            <person name="Barry K."/>
            <person name="Labutti K."/>
            <person name="Kuo R."/>
            <person name="Ohm R.A."/>
            <person name="Bhattacharya S.S."/>
            <person name="Shirouzu T."/>
            <person name="Yoshinaga Y."/>
            <person name="Martin F.M."/>
            <person name="Grigoriev I.V."/>
            <person name="Hibbett D.S."/>
        </authorList>
    </citation>
    <scope>NUCLEOTIDE SEQUENCE [LARGE SCALE GENOMIC DNA]</scope>
    <source>
        <strain evidence="4 5">HHB14362 ss-1</strain>
    </source>
</reference>